<evidence type="ECO:0000256" key="1">
    <source>
        <dbReference type="ARBA" id="ARBA00022630"/>
    </source>
</evidence>
<keyword evidence="8" id="KW-1185">Reference proteome</keyword>
<evidence type="ECO:0000313" key="8">
    <source>
        <dbReference type="Proteomes" id="UP000441523"/>
    </source>
</evidence>
<sequence>MTDRLQAEHGKGDPFAAAVRATRMPMIITDPRLPDNPITFANDAFLHMSGYAREEVTGHNCRFLQGPDTAPEDVARIREAIESRHDVSIDLLNYRKDGSTFWNALYISPVVNEEGELQFFFASQMDVTERKLTEMRVLEDKDRFERAVEARTRELKEANRQLKSALETKTTLLHEVDHRVKNNMQIIASLISMQMRGTTDEIMKASMQTTLGRVEAMSTVHRRFYQSGDVARFDISAFVRDLVSDLIAASGRGDIAVRLDLTPIAVPAEKAAPLALMVNEVITNALKHGFAGGRGGTLRVVSARDGALCRITVADDGHGMPAARKGPATYGKRLVERLGRQLQAEIGWHGAAPGTRVEISLPIEQRGRGA</sequence>
<evidence type="ECO:0000256" key="4">
    <source>
        <dbReference type="SAM" id="Coils"/>
    </source>
</evidence>
<dbReference type="Pfam" id="PF07568">
    <property type="entry name" value="HisKA_2"/>
    <property type="match status" value="1"/>
</dbReference>
<dbReference type="SMART" id="SM00387">
    <property type="entry name" value="HATPase_c"/>
    <property type="match status" value="1"/>
</dbReference>
<dbReference type="InterPro" id="IPR001610">
    <property type="entry name" value="PAC"/>
</dbReference>
<evidence type="ECO:0000256" key="3">
    <source>
        <dbReference type="ARBA" id="ARBA00022991"/>
    </source>
</evidence>
<dbReference type="SUPFAM" id="SSF55785">
    <property type="entry name" value="PYP-like sensor domain (PAS domain)"/>
    <property type="match status" value="1"/>
</dbReference>
<dbReference type="Gene3D" id="3.30.450.20">
    <property type="entry name" value="PAS domain"/>
    <property type="match status" value="1"/>
</dbReference>
<evidence type="ECO:0000313" key="7">
    <source>
        <dbReference type="EMBL" id="KAB1074492.1"/>
    </source>
</evidence>
<dbReference type="InterPro" id="IPR003594">
    <property type="entry name" value="HATPase_dom"/>
</dbReference>
<feature type="domain" description="PAC" evidence="6">
    <location>
        <begin position="85"/>
        <end position="139"/>
    </location>
</feature>
<gene>
    <name evidence="7" type="ORF">F6X51_08480</name>
</gene>
<dbReference type="InterPro" id="IPR011495">
    <property type="entry name" value="Sig_transdc_His_kin_sub2_dim/P"/>
</dbReference>
<dbReference type="AlphaFoldDB" id="A0A6N6MYQ9"/>
<dbReference type="SMART" id="SM00091">
    <property type="entry name" value="PAS"/>
    <property type="match status" value="1"/>
</dbReference>
<keyword evidence="3" id="KW-0157">Chromophore</keyword>
<dbReference type="SUPFAM" id="SSF55874">
    <property type="entry name" value="ATPase domain of HSP90 chaperone/DNA topoisomerase II/histidine kinase"/>
    <property type="match status" value="1"/>
</dbReference>
<keyword evidence="2" id="KW-0288">FMN</keyword>
<dbReference type="InterPro" id="IPR000700">
    <property type="entry name" value="PAS-assoc_C"/>
</dbReference>
<dbReference type="InterPro" id="IPR036890">
    <property type="entry name" value="HATPase_C_sf"/>
</dbReference>
<dbReference type="SMART" id="SM00086">
    <property type="entry name" value="PAC"/>
    <property type="match status" value="1"/>
</dbReference>
<dbReference type="PANTHER" id="PTHR47429:SF2">
    <property type="entry name" value="PROTEIN TWIN LOV 1"/>
    <property type="match status" value="1"/>
</dbReference>
<evidence type="ECO:0000259" key="6">
    <source>
        <dbReference type="PROSITE" id="PS50113"/>
    </source>
</evidence>
<dbReference type="Pfam" id="PF13581">
    <property type="entry name" value="HATPase_c_2"/>
    <property type="match status" value="1"/>
</dbReference>
<reference evidence="7 8" key="1">
    <citation type="submission" date="2019-09" db="EMBL/GenBank/DDBJ databases">
        <title>YIM 132548 draft genome.</title>
        <authorList>
            <person name="Jiang L."/>
        </authorList>
    </citation>
    <scope>NUCLEOTIDE SEQUENCE [LARGE SCALE GENOMIC DNA]</scope>
    <source>
        <strain evidence="7 8">YIM 132548</strain>
    </source>
</reference>
<name>A0A6N6MYQ9_9HYPH</name>
<keyword evidence="1" id="KW-0285">Flavoprotein</keyword>
<evidence type="ECO:0000256" key="2">
    <source>
        <dbReference type="ARBA" id="ARBA00022643"/>
    </source>
</evidence>
<protein>
    <submittedName>
        <fullName evidence="7">PAS domain-containing protein</fullName>
    </submittedName>
</protein>
<accession>A0A6N6MYQ9</accession>
<proteinExistence type="predicted"/>
<keyword evidence="4" id="KW-0175">Coiled coil</keyword>
<dbReference type="PROSITE" id="PS50112">
    <property type="entry name" value="PAS"/>
    <property type="match status" value="1"/>
</dbReference>
<dbReference type="CDD" id="cd00130">
    <property type="entry name" value="PAS"/>
    <property type="match status" value="1"/>
</dbReference>
<dbReference type="PROSITE" id="PS50113">
    <property type="entry name" value="PAC"/>
    <property type="match status" value="1"/>
</dbReference>
<dbReference type="InterPro" id="IPR000014">
    <property type="entry name" value="PAS"/>
</dbReference>
<feature type="domain" description="PAS" evidence="5">
    <location>
        <begin position="11"/>
        <end position="84"/>
    </location>
</feature>
<evidence type="ECO:0000259" key="5">
    <source>
        <dbReference type="PROSITE" id="PS50112"/>
    </source>
</evidence>
<dbReference type="Pfam" id="PF13426">
    <property type="entry name" value="PAS_9"/>
    <property type="match status" value="1"/>
</dbReference>
<dbReference type="Gene3D" id="3.30.565.10">
    <property type="entry name" value="Histidine kinase-like ATPase, C-terminal domain"/>
    <property type="match status" value="1"/>
</dbReference>
<organism evidence="7 8">
    <name type="scientific">Methylobacterium planeticum</name>
    <dbReference type="NCBI Taxonomy" id="2615211"/>
    <lineage>
        <taxon>Bacteria</taxon>
        <taxon>Pseudomonadati</taxon>
        <taxon>Pseudomonadota</taxon>
        <taxon>Alphaproteobacteria</taxon>
        <taxon>Hyphomicrobiales</taxon>
        <taxon>Methylobacteriaceae</taxon>
        <taxon>Methylobacterium</taxon>
    </lineage>
</organism>
<dbReference type="InterPro" id="IPR035965">
    <property type="entry name" value="PAS-like_dom_sf"/>
</dbReference>
<dbReference type="PANTHER" id="PTHR47429">
    <property type="entry name" value="PROTEIN TWIN LOV 1"/>
    <property type="match status" value="1"/>
</dbReference>
<dbReference type="Proteomes" id="UP000441523">
    <property type="component" value="Unassembled WGS sequence"/>
</dbReference>
<dbReference type="EMBL" id="VZZJ01000005">
    <property type="protein sequence ID" value="KAB1074492.1"/>
    <property type="molecule type" value="Genomic_DNA"/>
</dbReference>
<comment type="caution">
    <text evidence="7">The sequence shown here is derived from an EMBL/GenBank/DDBJ whole genome shotgun (WGS) entry which is preliminary data.</text>
</comment>
<dbReference type="NCBIfam" id="TIGR00229">
    <property type="entry name" value="sensory_box"/>
    <property type="match status" value="1"/>
</dbReference>
<feature type="coiled-coil region" evidence="4">
    <location>
        <begin position="141"/>
        <end position="175"/>
    </location>
</feature>